<gene>
    <name evidence="5" type="primary">ytrA</name>
    <name evidence="5" type="ORF">LEUCIP111803_00942</name>
</gene>
<dbReference type="InterPro" id="IPR000524">
    <property type="entry name" value="Tscrpt_reg_HTH_GntR"/>
</dbReference>
<comment type="caution">
    <text evidence="5">The sequence shown here is derived from an EMBL/GenBank/DDBJ whole genome shotgun (WGS) entry which is preliminary data.</text>
</comment>
<evidence type="ECO:0000256" key="2">
    <source>
        <dbReference type="ARBA" id="ARBA00023125"/>
    </source>
</evidence>
<dbReference type="PANTHER" id="PTHR38445:SF10">
    <property type="entry name" value="GNTR-FAMILY TRANSCRIPTIONAL REGULATOR"/>
    <property type="match status" value="1"/>
</dbReference>
<organism evidence="5 6">
    <name type="scientific">Leucobacter soli</name>
    <dbReference type="NCBI Taxonomy" id="2812850"/>
    <lineage>
        <taxon>Bacteria</taxon>
        <taxon>Bacillati</taxon>
        <taxon>Actinomycetota</taxon>
        <taxon>Actinomycetes</taxon>
        <taxon>Micrococcales</taxon>
        <taxon>Microbacteriaceae</taxon>
        <taxon>Leucobacter</taxon>
    </lineage>
</organism>
<dbReference type="EMBL" id="CAJVAP010000008">
    <property type="protein sequence ID" value="CAG7606548.1"/>
    <property type="molecule type" value="Genomic_DNA"/>
</dbReference>
<dbReference type="RefSeq" id="WP_218114563.1">
    <property type="nucleotide sequence ID" value="NZ_CAJVAP010000008.1"/>
</dbReference>
<dbReference type="GO" id="GO:0003677">
    <property type="term" value="F:DNA binding"/>
    <property type="evidence" value="ECO:0007669"/>
    <property type="project" value="UniProtKB-KW"/>
</dbReference>
<protein>
    <submittedName>
        <fullName evidence="5">HTH-type transcriptional repressor YtrA</fullName>
    </submittedName>
</protein>
<evidence type="ECO:0000256" key="1">
    <source>
        <dbReference type="ARBA" id="ARBA00023015"/>
    </source>
</evidence>
<keyword evidence="3" id="KW-0804">Transcription</keyword>
<dbReference type="Proteomes" id="UP000693892">
    <property type="component" value="Unassembled WGS sequence"/>
</dbReference>
<reference evidence="5" key="1">
    <citation type="submission" date="2021-06" db="EMBL/GenBank/DDBJ databases">
        <authorList>
            <person name="Criscuolo A."/>
        </authorList>
    </citation>
    <scope>NUCLEOTIDE SEQUENCE</scope>
    <source>
        <strain evidence="5">CIP111803</strain>
    </source>
</reference>
<feature type="domain" description="HTH gntR-type" evidence="4">
    <location>
        <begin position="6"/>
        <end position="74"/>
    </location>
</feature>
<dbReference type="Pfam" id="PF00392">
    <property type="entry name" value="GntR"/>
    <property type="match status" value="1"/>
</dbReference>
<dbReference type="PANTHER" id="PTHR38445">
    <property type="entry name" value="HTH-TYPE TRANSCRIPTIONAL REPRESSOR YTRA"/>
    <property type="match status" value="1"/>
</dbReference>
<keyword evidence="2" id="KW-0238">DNA-binding</keyword>
<evidence type="ECO:0000256" key="3">
    <source>
        <dbReference type="ARBA" id="ARBA00023163"/>
    </source>
</evidence>
<sequence length="123" mass="13756">MFDDSRPIFQQLADRIIGDILRGRYAEGQQVPSTNELSGFLRINPATAGKALGLLVDRGILEKRRGIGMFVAEGAKDRLTRERQEHFVHDFVQPLLAEAAALGLDRSELIRLIDAETPTPREM</sequence>
<evidence type="ECO:0000259" key="4">
    <source>
        <dbReference type="PROSITE" id="PS50949"/>
    </source>
</evidence>
<dbReference type="SMART" id="SM00345">
    <property type="entry name" value="HTH_GNTR"/>
    <property type="match status" value="1"/>
</dbReference>
<proteinExistence type="predicted"/>
<dbReference type="CDD" id="cd07377">
    <property type="entry name" value="WHTH_GntR"/>
    <property type="match status" value="1"/>
</dbReference>
<accession>A0A916JVL0</accession>
<evidence type="ECO:0000313" key="6">
    <source>
        <dbReference type="Proteomes" id="UP000693892"/>
    </source>
</evidence>
<name>A0A916JVL0_9MICO</name>
<dbReference type="GO" id="GO:0003700">
    <property type="term" value="F:DNA-binding transcription factor activity"/>
    <property type="evidence" value="ECO:0007669"/>
    <property type="project" value="InterPro"/>
</dbReference>
<keyword evidence="1" id="KW-0805">Transcription regulation</keyword>
<evidence type="ECO:0000313" key="5">
    <source>
        <dbReference type="EMBL" id="CAG7606548.1"/>
    </source>
</evidence>
<dbReference type="PROSITE" id="PS50949">
    <property type="entry name" value="HTH_GNTR"/>
    <property type="match status" value="1"/>
</dbReference>
<dbReference type="AlphaFoldDB" id="A0A916JVL0"/>
<keyword evidence="6" id="KW-1185">Reference proteome</keyword>